<dbReference type="GO" id="GO:0005643">
    <property type="term" value="C:nuclear pore"/>
    <property type="evidence" value="ECO:0007669"/>
    <property type="project" value="UniProtKB-SubCell"/>
</dbReference>
<evidence type="ECO:0000256" key="10">
    <source>
        <dbReference type="SAM" id="Coils"/>
    </source>
</evidence>
<feature type="repeat" description="PPR" evidence="9">
    <location>
        <begin position="922"/>
        <end position="956"/>
    </location>
</feature>
<dbReference type="EMBL" id="JAJAGQ010000020">
    <property type="protein sequence ID" value="KAJ8532421.1"/>
    <property type="molecule type" value="Genomic_DNA"/>
</dbReference>
<dbReference type="PANTHER" id="PTHR13257">
    <property type="entry name" value="NUCLEOPORIN NUP84-RELATED"/>
    <property type="match status" value="1"/>
</dbReference>
<dbReference type="InterPro" id="IPR002885">
    <property type="entry name" value="PPR_rpt"/>
</dbReference>
<dbReference type="GO" id="GO:0006606">
    <property type="term" value="P:protein import into nucleus"/>
    <property type="evidence" value="ECO:0007669"/>
    <property type="project" value="TreeGrafter"/>
</dbReference>
<dbReference type="GO" id="GO:0000056">
    <property type="term" value="P:ribosomal small subunit export from nucleus"/>
    <property type="evidence" value="ECO:0007669"/>
    <property type="project" value="InterPro"/>
</dbReference>
<feature type="repeat" description="PPR" evidence="9">
    <location>
        <begin position="1202"/>
        <end position="1236"/>
    </location>
</feature>
<evidence type="ECO:0000256" key="2">
    <source>
        <dbReference type="ARBA" id="ARBA00022448"/>
    </source>
</evidence>
<feature type="region of interest" description="Disordered" evidence="11">
    <location>
        <begin position="1"/>
        <end position="30"/>
    </location>
</feature>
<dbReference type="InterPro" id="IPR037700">
    <property type="entry name" value="NUP88/NUP82"/>
</dbReference>
<dbReference type="InterPro" id="IPR011990">
    <property type="entry name" value="TPR-like_helical_dom_sf"/>
</dbReference>
<evidence type="ECO:0000256" key="4">
    <source>
        <dbReference type="ARBA" id="ARBA00022816"/>
    </source>
</evidence>
<keyword evidence="5" id="KW-0653">Protein transport</keyword>
<feature type="repeat" description="PPR" evidence="9">
    <location>
        <begin position="1065"/>
        <end position="1099"/>
    </location>
</feature>
<evidence type="ECO:0000256" key="9">
    <source>
        <dbReference type="PROSITE-ProRule" id="PRU00708"/>
    </source>
</evidence>
<dbReference type="GO" id="GO:0000055">
    <property type="term" value="P:ribosomal large subunit export from nucleus"/>
    <property type="evidence" value="ECO:0007669"/>
    <property type="project" value="InterPro"/>
</dbReference>
<feature type="region of interest" description="Disordered" evidence="11">
    <location>
        <begin position="741"/>
        <end position="765"/>
    </location>
</feature>
<feature type="coiled-coil region" evidence="10">
    <location>
        <begin position="650"/>
        <end position="677"/>
    </location>
</feature>
<keyword evidence="3" id="KW-0677">Repeat</keyword>
<feature type="compositionally biased region" description="Basic and acidic residues" evidence="11">
    <location>
        <begin position="8"/>
        <end position="19"/>
    </location>
</feature>
<keyword evidence="8" id="KW-0539">Nucleus</keyword>
<reference evidence="13" key="1">
    <citation type="journal article" date="2023" name="Proc. Natl. Acad. Sci. U.S.A.">
        <title>Genomic and structural basis for evolution of tropane alkaloid biosynthesis.</title>
        <authorList>
            <person name="Wanga Y.-J."/>
            <person name="Taina T."/>
            <person name="Yua J.-Y."/>
            <person name="Lia J."/>
            <person name="Xua B."/>
            <person name="Chenc J."/>
            <person name="D'Auriad J.C."/>
            <person name="Huanga J.-P."/>
            <person name="Huanga S.-X."/>
        </authorList>
    </citation>
    <scope>NUCLEOTIDE SEQUENCE [LARGE SCALE GENOMIC DNA]</scope>
    <source>
        <strain evidence="13">cv. KIB-2019</strain>
    </source>
</reference>
<feature type="repeat" description="PPR" evidence="9">
    <location>
        <begin position="1100"/>
        <end position="1134"/>
    </location>
</feature>
<name>A0A9Q1LCZ3_9SOLA</name>
<sequence length="1335" mass="152105">MRYNFDLSEPRDDNDDGSRQSETPPSEEVEWLPLQQHPVFSAPDRDGAASTMPKNLLAWDGASRLYFWDSYKSCLHRLSVRLGEPDPTSVLAASPSKVLQADVQLNFEVQRISINRNGSALFLFGLDGLYVMYLYGRTLTKENTIICRTFSVGWEIYFDRNNAIRTLKVCWHPYSDTHLGILSSDSVFRVFDLSSALGQPEQEYYLQPVEPGSSHNATSICPVDFSFGGDHMWDRLSVFVLFSDGSVYILCPVVPFGSVHKWESLLELYSDAHMFGLKSANSKAVKNSNLAISWLEATFPELTQKEVHAENAAVLRAQPYALFDASISLQGPLCKVSHGIEDDSVHPPVCEGRAVSFLYDLVSKDSILVTAWSDGQLQIYALADEVQPVWKVGSPPRVCLDSTDSIVGLAMICESLSSDTSILMLDLPPDHTLWLGHPPPLLRLAIVDLALPRRSGSVLSMFVDPIISERIYCLHDGGVDSVVLHFLPFTNQTRGKEDMMRSPSVHPVLSTFQGEASSTSPLSGFLALSDSFGDTWIVGLTPSNECIVVEMETWNTLLPLIIDKVDKLIGAEVPKDTDISTIISKELLTGPRVVLLPPSSPHLRSVAADSIEGRSTLHQYFKLFHENYVEYAHKVYFELQHHAPHVKKIIDDQHSRLRKAQQKILEVERKQEKIVDRVEHAVRFHSELEERMQTLGHLPAAHKRALSKAEREFKSELDRFRGVELDALCSSIKAVNARLKRYTHSPQSNRSNEQRQLPVRRKSHAQENEMSLLKATLEKLSLVNSENAKKVRKATYTHNKKFMIILSVHGDALSRSNSVNFFISGVRFSTFTSHSDYEEEDSSDPSLDYKLPYVSKEDVETIEAILKQPRIHAAQVHNKLEQCGVSPTHNLVTVILSRARNNWEVAFTFFIWATKQTGYVHSVRQYHSMISILGKMRKFDTAWSLIDEMRSGKDGPSLVNPQTLLIMIRKYCAVHDVGKAIGTFYAFKRFKLDTGMEEFQDLLSALCRYKNVKDAEHLLFCNKNVFPLNTKSLNIILNGWCLALDDLREGKRIWRLMKERGIPRDVFSYCSIMSCYSRAGRLNVVLKLFDEMKLCGVAPDVKVYNAVIHALAKGRLVKQARSVMKMMEENGLTPNAVTYNSLIMPLFKTRLLDEAQEVFNEMIQRGIHPTVRTYHALLRSLRTGEEVFEHLQNMTTMGCIPTHDTYIMLIRKFCRWCQLDNVFKLWDEMSKMGLDHDRSSYIVLIHGLFLNGKLEESYKYYQEMKQKGLLPEPKIDEMLQAWVAGRSDSQENKVTCSQENRERVKFEKADKERDFRKKPEMRRVMRERGFSFWDQ</sequence>
<dbReference type="Pfam" id="PF13041">
    <property type="entry name" value="PPR_2"/>
    <property type="match status" value="2"/>
</dbReference>
<keyword evidence="10" id="KW-0175">Coiled coil</keyword>
<dbReference type="Pfam" id="PF01535">
    <property type="entry name" value="PPR"/>
    <property type="match status" value="3"/>
</dbReference>
<evidence type="ECO:0000256" key="3">
    <source>
        <dbReference type="ARBA" id="ARBA00022737"/>
    </source>
</evidence>
<dbReference type="GO" id="GO:0017056">
    <property type="term" value="F:structural constituent of nuclear pore"/>
    <property type="evidence" value="ECO:0007669"/>
    <property type="project" value="InterPro"/>
</dbReference>
<dbReference type="GO" id="GO:0006406">
    <property type="term" value="P:mRNA export from nucleus"/>
    <property type="evidence" value="ECO:0007669"/>
    <property type="project" value="TreeGrafter"/>
</dbReference>
<feature type="repeat" description="PPR" evidence="9">
    <location>
        <begin position="1029"/>
        <end position="1064"/>
    </location>
</feature>
<dbReference type="OrthoDB" id="341482at2759"/>
<evidence type="ECO:0000313" key="13">
    <source>
        <dbReference type="Proteomes" id="UP001152561"/>
    </source>
</evidence>
<keyword evidence="4" id="KW-0509">mRNA transport</keyword>
<evidence type="ECO:0000256" key="8">
    <source>
        <dbReference type="ARBA" id="ARBA00023242"/>
    </source>
</evidence>
<protein>
    <recommendedName>
        <fullName evidence="14">Pentatricopeptide repeat-containing protein</fullName>
    </recommendedName>
</protein>
<keyword evidence="2" id="KW-0813">Transport</keyword>
<proteinExistence type="predicted"/>
<dbReference type="InterPro" id="IPR036322">
    <property type="entry name" value="WD40_repeat_dom_sf"/>
</dbReference>
<dbReference type="InterPro" id="IPR019321">
    <property type="entry name" value="Nucleoporin_Nup88"/>
</dbReference>
<keyword evidence="13" id="KW-1185">Reference proteome</keyword>
<dbReference type="NCBIfam" id="TIGR00756">
    <property type="entry name" value="PPR"/>
    <property type="match status" value="6"/>
</dbReference>
<dbReference type="SUPFAM" id="SSF50978">
    <property type="entry name" value="WD40 repeat-like"/>
    <property type="match status" value="1"/>
</dbReference>
<keyword evidence="6" id="KW-0811">Translocation</keyword>
<evidence type="ECO:0000256" key="1">
    <source>
        <dbReference type="ARBA" id="ARBA00004567"/>
    </source>
</evidence>
<organism evidence="12 13">
    <name type="scientific">Anisodus acutangulus</name>
    <dbReference type="NCBI Taxonomy" id="402998"/>
    <lineage>
        <taxon>Eukaryota</taxon>
        <taxon>Viridiplantae</taxon>
        <taxon>Streptophyta</taxon>
        <taxon>Embryophyta</taxon>
        <taxon>Tracheophyta</taxon>
        <taxon>Spermatophyta</taxon>
        <taxon>Magnoliopsida</taxon>
        <taxon>eudicotyledons</taxon>
        <taxon>Gunneridae</taxon>
        <taxon>Pentapetalae</taxon>
        <taxon>asterids</taxon>
        <taxon>lamiids</taxon>
        <taxon>Solanales</taxon>
        <taxon>Solanaceae</taxon>
        <taxon>Solanoideae</taxon>
        <taxon>Hyoscyameae</taxon>
        <taxon>Anisodus</taxon>
    </lineage>
</organism>
<evidence type="ECO:0008006" key="14">
    <source>
        <dbReference type="Google" id="ProtNLM"/>
    </source>
</evidence>
<keyword evidence="7" id="KW-0906">Nuclear pore complex</keyword>
<comment type="subcellular location">
    <subcellularLocation>
        <location evidence="1">Nucleus</location>
        <location evidence="1">Nuclear pore complex</location>
    </subcellularLocation>
</comment>
<dbReference type="Gene3D" id="1.25.40.10">
    <property type="entry name" value="Tetratricopeptide repeat domain"/>
    <property type="match status" value="3"/>
</dbReference>
<dbReference type="PANTHER" id="PTHR13257:SF0">
    <property type="entry name" value="NUCLEAR PORE COMPLEX PROTEIN NUP88"/>
    <property type="match status" value="1"/>
</dbReference>
<evidence type="ECO:0000256" key="11">
    <source>
        <dbReference type="SAM" id="MobiDB-lite"/>
    </source>
</evidence>
<dbReference type="Proteomes" id="UP001152561">
    <property type="component" value="Unassembled WGS sequence"/>
</dbReference>
<feature type="repeat" description="PPR" evidence="9">
    <location>
        <begin position="1237"/>
        <end position="1271"/>
    </location>
</feature>
<evidence type="ECO:0000256" key="6">
    <source>
        <dbReference type="ARBA" id="ARBA00023010"/>
    </source>
</evidence>
<evidence type="ECO:0000256" key="7">
    <source>
        <dbReference type="ARBA" id="ARBA00023132"/>
    </source>
</evidence>
<dbReference type="Pfam" id="PF10168">
    <property type="entry name" value="Nup88"/>
    <property type="match status" value="2"/>
</dbReference>
<accession>A0A9Q1LCZ3</accession>
<gene>
    <name evidence="12" type="ORF">K7X08_012344</name>
</gene>
<feature type="repeat" description="PPR" evidence="9">
    <location>
        <begin position="1135"/>
        <end position="1169"/>
    </location>
</feature>
<evidence type="ECO:0000313" key="12">
    <source>
        <dbReference type="EMBL" id="KAJ8532421.1"/>
    </source>
</evidence>
<evidence type="ECO:0000256" key="5">
    <source>
        <dbReference type="ARBA" id="ARBA00022927"/>
    </source>
</evidence>
<comment type="caution">
    <text evidence="12">The sequence shown here is derived from an EMBL/GenBank/DDBJ whole genome shotgun (WGS) entry which is preliminary data.</text>
</comment>
<feature type="compositionally biased region" description="Polar residues" evidence="11">
    <location>
        <begin position="744"/>
        <end position="755"/>
    </location>
</feature>
<dbReference type="PROSITE" id="PS51375">
    <property type="entry name" value="PPR"/>
    <property type="match status" value="7"/>
</dbReference>